<name>A0A0K0CT62_ANGCA</name>
<dbReference type="AlphaFoldDB" id="A0A0K0CT62"/>
<protein>
    <submittedName>
        <fullName evidence="2">Laminin N-terminal domain-containing protein</fullName>
    </submittedName>
</protein>
<evidence type="ECO:0000313" key="2">
    <source>
        <dbReference type="WBParaSite" id="ACAC_0000022801-mRNA-1"/>
    </source>
</evidence>
<reference evidence="1" key="1">
    <citation type="submission" date="2012-09" db="EMBL/GenBank/DDBJ databases">
        <authorList>
            <person name="Martin A.A."/>
        </authorList>
    </citation>
    <scope>NUCLEOTIDE SEQUENCE</scope>
</reference>
<sequence length="62" mass="6833">MSYHGGFTCNACNIFPGVIDFSVHDAKLDTQITGNVSYLQTSQYEKIKLLICSRMSVLSKAS</sequence>
<accession>A0A0K0CT62</accession>
<reference evidence="2" key="2">
    <citation type="submission" date="2017-02" db="UniProtKB">
        <authorList>
            <consortium name="WormBaseParasite"/>
        </authorList>
    </citation>
    <scope>IDENTIFICATION</scope>
</reference>
<organism evidence="1 2">
    <name type="scientific">Angiostrongylus cantonensis</name>
    <name type="common">Rat lungworm</name>
    <dbReference type="NCBI Taxonomy" id="6313"/>
    <lineage>
        <taxon>Eukaryota</taxon>
        <taxon>Metazoa</taxon>
        <taxon>Ecdysozoa</taxon>
        <taxon>Nematoda</taxon>
        <taxon>Chromadorea</taxon>
        <taxon>Rhabditida</taxon>
        <taxon>Rhabditina</taxon>
        <taxon>Rhabditomorpha</taxon>
        <taxon>Strongyloidea</taxon>
        <taxon>Metastrongylidae</taxon>
        <taxon>Angiostrongylus</taxon>
    </lineage>
</organism>
<evidence type="ECO:0000313" key="1">
    <source>
        <dbReference type="Proteomes" id="UP000035642"/>
    </source>
</evidence>
<dbReference type="WBParaSite" id="ACAC_0000022801-mRNA-1">
    <property type="protein sequence ID" value="ACAC_0000022801-mRNA-1"/>
    <property type="gene ID" value="ACAC_0000022801"/>
</dbReference>
<dbReference type="Proteomes" id="UP000035642">
    <property type="component" value="Unassembled WGS sequence"/>
</dbReference>
<proteinExistence type="predicted"/>
<keyword evidence="1" id="KW-1185">Reference proteome</keyword>